<reference evidence="1 2" key="1">
    <citation type="submission" date="2010-08" db="EMBL/GenBank/DDBJ databases">
        <title>Complete sequence of Clostridium cellulovorans 743B.</title>
        <authorList>
            <consortium name="US DOE Joint Genome Institute"/>
            <person name="Lucas S."/>
            <person name="Copeland A."/>
            <person name="Lapidus A."/>
            <person name="Cheng J.-F."/>
            <person name="Bruce D."/>
            <person name="Goodwin L."/>
            <person name="Pitluck S."/>
            <person name="Chertkov O."/>
            <person name="Detter J.C."/>
            <person name="Han C."/>
            <person name="Tapia R."/>
            <person name="Land M."/>
            <person name="Hauser L."/>
            <person name="Chang Y.-J."/>
            <person name="Jeffries C."/>
            <person name="Kyrpides N."/>
            <person name="Ivanova N."/>
            <person name="Mikhailova N."/>
            <person name="Hemme C.L."/>
            <person name="Woyke T."/>
        </authorList>
    </citation>
    <scope>NUCLEOTIDE SEQUENCE [LARGE SCALE GENOMIC DNA]</scope>
    <source>
        <strain evidence="2">ATCC 35296 / DSM 3052 / OCM 3 / 743B</strain>
    </source>
</reference>
<dbReference type="HOGENOM" id="CLU_3078361_0_0_9"/>
<proteinExistence type="predicted"/>
<dbReference type="EMBL" id="CP002160">
    <property type="protein sequence ID" value="ADL52987.1"/>
    <property type="molecule type" value="Genomic_DNA"/>
</dbReference>
<dbReference type="Proteomes" id="UP000002730">
    <property type="component" value="Chromosome"/>
</dbReference>
<name>D9SV12_CLOC7</name>
<dbReference type="KEGG" id="ccb:Clocel_3306"/>
<dbReference type="STRING" id="573061.Clocel_3306"/>
<keyword evidence="2" id="KW-1185">Reference proteome</keyword>
<evidence type="ECO:0000313" key="1">
    <source>
        <dbReference type="EMBL" id="ADL52987.1"/>
    </source>
</evidence>
<protein>
    <submittedName>
        <fullName evidence="1">Uncharacterized protein</fullName>
    </submittedName>
</protein>
<evidence type="ECO:0000313" key="2">
    <source>
        <dbReference type="Proteomes" id="UP000002730"/>
    </source>
</evidence>
<dbReference type="RefSeq" id="WP_010073379.1">
    <property type="nucleotide sequence ID" value="NC_014393.1"/>
</dbReference>
<organism evidence="1 2">
    <name type="scientific">Clostridium cellulovorans (strain ATCC 35296 / DSM 3052 / OCM 3 / 743B)</name>
    <dbReference type="NCBI Taxonomy" id="573061"/>
    <lineage>
        <taxon>Bacteria</taxon>
        <taxon>Bacillati</taxon>
        <taxon>Bacillota</taxon>
        <taxon>Clostridia</taxon>
        <taxon>Eubacteriales</taxon>
        <taxon>Clostridiaceae</taxon>
        <taxon>Clostridium</taxon>
    </lineage>
</organism>
<dbReference type="AlphaFoldDB" id="D9SV12"/>
<gene>
    <name evidence="1" type="ordered locus">Clocel_3306</name>
</gene>
<sequence length="52" mass="6007">MKLLNDLYESLLGINVEWYIFEGFTINDYLAVNIRNYKYVDSSAKLIGSISV</sequence>
<accession>D9SV12</accession>